<dbReference type="Pfam" id="PF23197">
    <property type="entry name" value="IG_AIR9"/>
    <property type="match status" value="1"/>
</dbReference>
<comment type="caution">
    <text evidence="3">The sequence shown here is derived from an EMBL/GenBank/DDBJ whole genome shotgun (WGS) entry which is preliminary data.</text>
</comment>
<dbReference type="Proteomes" id="UP000186905">
    <property type="component" value="Unassembled WGS sequence"/>
</dbReference>
<dbReference type="Gene3D" id="2.60.40.2700">
    <property type="match status" value="1"/>
</dbReference>
<dbReference type="OrthoDB" id="5823891at2"/>
<dbReference type="InterPro" id="IPR056284">
    <property type="entry name" value="AIR9-like_A9"/>
</dbReference>
<proteinExistence type="predicted"/>
<keyword evidence="4" id="KW-1185">Reference proteome</keyword>
<dbReference type="EMBL" id="MJIL01000090">
    <property type="protein sequence ID" value="OLQ72896.1"/>
    <property type="molecule type" value="Genomic_DNA"/>
</dbReference>
<organism evidence="3 4">
    <name type="scientific">Photobacterium proteolyticum</name>
    <dbReference type="NCBI Taxonomy" id="1903952"/>
    <lineage>
        <taxon>Bacteria</taxon>
        <taxon>Pseudomonadati</taxon>
        <taxon>Pseudomonadota</taxon>
        <taxon>Gammaproteobacteria</taxon>
        <taxon>Vibrionales</taxon>
        <taxon>Vibrionaceae</taxon>
        <taxon>Photobacterium</taxon>
    </lineage>
</organism>
<gene>
    <name evidence="3" type="ORF">BIT28_06850</name>
</gene>
<accession>A0A1Q9GEV9</accession>
<reference evidence="3 4" key="1">
    <citation type="submission" date="2016-09" db="EMBL/GenBank/DDBJ databases">
        <title>Photobacterium proteolyticum sp. nov. a protease producing bacterium isolated from ocean sediments of Laizhou Bay.</title>
        <authorList>
            <person name="Li Y."/>
        </authorList>
    </citation>
    <scope>NUCLEOTIDE SEQUENCE [LARGE SCALE GENOMIC DNA]</scope>
    <source>
        <strain evidence="3 4">13-12</strain>
    </source>
</reference>
<feature type="domain" description="AIR9-like A9" evidence="2">
    <location>
        <begin position="239"/>
        <end position="309"/>
    </location>
</feature>
<dbReference type="RefSeq" id="WP_075766913.1">
    <property type="nucleotide sequence ID" value="NZ_MJIL01000090.1"/>
</dbReference>
<protein>
    <recommendedName>
        <fullName evidence="2">AIR9-like A9 domain-containing protein</fullName>
    </recommendedName>
</protein>
<evidence type="ECO:0000256" key="1">
    <source>
        <dbReference type="SAM" id="MobiDB-lite"/>
    </source>
</evidence>
<dbReference type="AlphaFoldDB" id="A0A1Q9GEV9"/>
<feature type="region of interest" description="Disordered" evidence="1">
    <location>
        <begin position="465"/>
        <end position="488"/>
    </location>
</feature>
<dbReference type="STRING" id="1903952.BIT28_06850"/>
<evidence type="ECO:0000313" key="3">
    <source>
        <dbReference type="EMBL" id="OLQ72896.1"/>
    </source>
</evidence>
<evidence type="ECO:0000313" key="4">
    <source>
        <dbReference type="Proteomes" id="UP000186905"/>
    </source>
</evidence>
<sequence length="712" mass="76818">MNYKHSTLALVIVTALAGCNVEDNKALDSKNNNTYAPVVKGDVTIPALHVGETVLGVYQYFDPNPQPRLEGDSQFVWYDAQGNVLGNSQELELTYDHYEQDVNFCVTPVAAEGSNKIGDQTCSDSRVVAQPVGERPVAENVVVDNTSPSTGDTLRGSYDYYHSEVGEGDSQLIWYAGDNIIDGEETETLILAPAVTEGKQIKFCVVPETDANPTVRGEETCSEPTSAVEASVGSAPTASNVLIDGNPFVGARLTGDYTYTDADNDKEGTSTYRWLRNDSEIANADETLYRATQDDTGAFLKFCVTPGSATGLPNQGEEACYVMESAIELVIETPPTATNVSYTSNTNLPEVGATLVGTYDYQQAEDAPEGETDSVAFWKVDNVNQTICSDPKACTYTVSNDDLGMMLEFCVEPATELGTPAGQEFCSPQIEPMGIKITGELEYSKQLIATVYGYTDDLNSNAHWKVDTSNQDGPSGDSNPVSQGNGTTYQITGNNARDYIGKSVTFCLEASAEHGEKCVKASDFENVTGGLYYNSSDSSLRAIEPTRELVFGVATYHRPLTEAEAALKSGVPSANATVEINGIAWALFTHDGNFVYDSCRNLSEDGSWYLPLGYMQDEGNYESNVYADNTPPTVATDSLKSLMNSFIDAPDLMMSPVNGWPVGSSDSSLGAKYTYATATKRTDKDKFYAVRFYGPSTGTANPTDHSFVSCVK</sequence>
<evidence type="ECO:0000259" key="2">
    <source>
        <dbReference type="Pfam" id="PF23197"/>
    </source>
</evidence>
<name>A0A1Q9GEV9_9GAMM</name>
<dbReference type="PROSITE" id="PS51257">
    <property type="entry name" value="PROKAR_LIPOPROTEIN"/>
    <property type="match status" value="1"/>
</dbReference>